<dbReference type="PROSITE" id="PS00012">
    <property type="entry name" value="PHOSPHOPANTETHEINE"/>
    <property type="match status" value="3"/>
</dbReference>
<dbReference type="FunFam" id="3.40.50.12780:FF:000024">
    <property type="entry name" value="Nonribosomal siderophore peptide synthase SidC"/>
    <property type="match status" value="2"/>
</dbReference>
<feature type="domain" description="Carrier" evidence="7">
    <location>
        <begin position="3208"/>
        <end position="3285"/>
    </location>
</feature>
<evidence type="ECO:0000256" key="4">
    <source>
        <dbReference type="ARBA" id="ARBA00022598"/>
    </source>
</evidence>
<feature type="compositionally biased region" description="Polar residues" evidence="6">
    <location>
        <begin position="4605"/>
        <end position="4623"/>
    </location>
</feature>
<dbReference type="CDD" id="cd05918">
    <property type="entry name" value="A_NRPS_SidN3_like"/>
    <property type="match status" value="2"/>
</dbReference>
<organism evidence="8 9">
    <name type="scientific">Venustampulla echinocandica</name>
    <dbReference type="NCBI Taxonomy" id="2656787"/>
    <lineage>
        <taxon>Eukaryota</taxon>
        <taxon>Fungi</taxon>
        <taxon>Dikarya</taxon>
        <taxon>Ascomycota</taxon>
        <taxon>Pezizomycotina</taxon>
        <taxon>Leotiomycetes</taxon>
        <taxon>Helotiales</taxon>
        <taxon>Pleuroascaceae</taxon>
        <taxon>Venustampulla</taxon>
    </lineage>
</organism>
<dbReference type="Pfam" id="PF00501">
    <property type="entry name" value="AMP-binding"/>
    <property type="match status" value="3"/>
</dbReference>
<evidence type="ECO:0000256" key="3">
    <source>
        <dbReference type="ARBA" id="ARBA00022553"/>
    </source>
</evidence>
<dbReference type="GO" id="GO:0031177">
    <property type="term" value="F:phosphopantetheine binding"/>
    <property type="evidence" value="ECO:0007669"/>
    <property type="project" value="InterPro"/>
</dbReference>
<evidence type="ECO:0000313" key="8">
    <source>
        <dbReference type="EMBL" id="RDL30814.1"/>
    </source>
</evidence>
<dbReference type="EMBL" id="NPIC01000014">
    <property type="protein sequence ID" value="RDL30814.1"/>
    <property type="molecule type" value="Genomic_DNA"/>
</dbReference>
<dbReference type="NCBIfam" id="NF003417">
    <property type="entry name" value="PRK04813.1"/>
    <property type="match status" value="3"/>
</dbReference>
<dbReference type="SUPFAM" id="SSF56801">
    <property type="entry name" value="Acetyl-CoA synthetase-like"/>
    <property type="match status" value="3"/>
</dbReference>
<dbReference type="GeneID" id="43603008"/>
<dbReference type="InterPro" id="IPR000873">
    <property type="entry name" value="AMP-dep_synth/lig_dom"/>
</dbReference>
<keyword evidence="3" id="KW-0597">Phosphoprotein</keyword>
<dbReference type="Proteomes" id="UP000254866">
    <property type="component" value="Unassembled WGS sequence"/>
</dbReference>
<feature type="domain" description="Carrier" evidence="7">
    <location>
        <begin position="2145"/>
        <end position="2221"/>
    </location>
</feature>
<evidence type="ECO:0000313" key="9">
    <source>
        <dbReference type="Proteomes" id="UP000254866"/>
    </source>
</evidence>
<dbReference type="PROSITE" id="PS00455">
    <property type="entry name" value="AMP_BINDING"/>
    <property type="match status" value="1"/>
</dbReference>
<dbReference type="InterPro" id="IPR010071">
    <property type="entry name" value="AA_adenyl_dom"/>
</dbReference>
<comment type="pathway">
    <text evidence="1">Siderophore biosynthesis.</text>
</comment>
<dbReference type="CDD" id="cd19542">
    <property type="entry name" value="CT_NRPS-like"/>
    <property type="match status" value="2"/>
</dbReference>
<evidence type="ECO:0000256" key="1">
    <source>
        <dbReference type="ARBA" id="ARBA00004924"/>
    </source>
</evidence>
<dbReference type="GO" id="GO:0010106">
    <property type="term" value="P:cellular response to iron ion starvation"/>
    <property type="evidence" value="ECO:0007669"/>
    <property type="project" value="UniProtKB-ARBA"/>
</dbReference>
<dbReference type="OrthoDB" id="416786at2759"/>
<protein>
    <recommendedName>
        <fullName evidence="7">Carrier domain-containing protein</fullName>
    </recommendedName>
</protein>
<evidence type="ECO:0000256" key="2">
    <source>
        <dbReference type="ARBA" id="ARBA00022450"/>
    </source>
</evidence>
<dbReference type="FunFam" id="3.40.50.980:FF:000001">
    <property type="entry name" value="Non-ribosomal peptide synthetase"/>
    <property type="match status" value="2"/>
</dbReference>
<keyword evidence="2" id="KW-0596">Phosphopantetheine</keyword>
<dbReference type="SUPFAM" id="SSF52777">
    <property type="entry name" value="CoA-dependent acyltransferases"/>
    <property type="match status" value="12"/>
</dbReference>
<accession>A0A370TAG9</accession>
<reference evidence="8 9" key="1">
    <citation type="journal article" date="2018" name="IMA Fungus">
        <title>IMA Genome-F 9: Draft genome sequence of Annulohypoxylon stygium, Aspergillus mulundensis, Berkeleyomyces basicola (syn. Thielaviopsis basicola), Ceratocystis smalleyi, two Cercospora beticola strains, Coleophoma cylindrospora, Fusarium fracticaudum, Phialophora cf. hyalina, and Morchella septimelata.</title>
        <authorList>
            <person name="Wingfield B.D."/>
            <person name="Bills G.F."/>
            <person name="Dong Y."/>
            <person name="Huang W."/>
            <person name="Nel W.J."/>
            <person name="Swalarsk-Parry B.S."/>
            <person name="Vaghefi N."/>
            <person name="Wilken P.M."/>
            <person name="An Z."/>
            <person name="de Beer Z.W."/>
            <person name="De Vos L."/>
            <person name="Chen L."/>
            <person name="Duong T.A."/>
            <person name="Gao Y."/>
            <person name="Hammerbacher A."/>
            <person name="Kikkert J.R."/>
            <person name="Li Y."/>
            <person name="Li H."/>
            <person name="Li K."/>
            <person name="Li Q."/>
            <person name="Liu X."/>
            <person name="Ma X."/>
            <person name="Naidoo K."/>
            <person name="Pethybridge S.J."/>
            <person name="Sun J."/>
            <person name="Steenkamp E.T."/>
            <person name="van der Nest M.A."/>
            <person name="van Wyk S."/>
            <person name="Wingfield M.J."/>
            <person name="Xiong C."/>
            <person name="Yue Q."/>
            <person name="Zhang X."/>
        </authorList>
    </citation>
    <scope>NUCLEOTIDE SEQUENCE [LARGE SCALE GENOMIC DNA]</scope>
    <source>
        <strain evidence="8 9">BP 5553</strain>
    </source>
</reference>
<dbReference type="SUPFAM" id="SSF47336">
    <property type="entry name" value="ACP-like"/>
    <property type="match status" value="5"/>
</dbReference>
<keyword evidence="4" id="KW-0436">Ligase</keyword>
<comment type="caution">
    <text evidence="8">The sequence shown here is derived from an EMBL/GenBank/DDBJ whole genome shotgun (WGS) entry which is preliminary data.</text>
</comment>
<keyword evidence="9" id="KW-1185">Reference proteome</keyword>
<dbReference type="PROSITE" id="PS50075">
    <property type="entry name" value="CARRIER"/>
    <property type="match status" value="5"/>
</dbReference>
<dbReference type="GO" id="GO:0031169">
    <property type="term" value="P:ferrichrome biosynthetic process"/>
    <property type="evidence" value="ECO:0007669"/>
    <property type="project" value="UniProtKB-ARBA"/>
</dbReference>
<dbReference type="RefSeq" id="XP_031865190.1">
    <property type="nucleotide sequence ID" value="XM_032018782.1"/>
</dbReference>
<dbReference type="Gene3D" id="1.10.1200.10">
    <property type="entry name" value="ACP-like"/>
    <property type="match status" value="4"/>
</dbReference>
<dbReference type="GO" id="GO:0016874">
    <property type="term" value="F:ligase activity"/>
    <property type="evidence" value="ECO:0007669"/>
    <property type="project" value="UniProtKB-KW"/>
</dbReference>
<dbReference type="STRING" id="2656787.A0A370TAG9"/>
<proteinExistence type="inferred from homology"/>
<dbReference type="PANTHER" id="PTHR45527:SF1">
    <property type="entry name" value="FATTY ACID SYNTHASE"/>
    <property type="match status" value="1"/>
</dbReference>
<evidence type="ECO:0000259" key="7">
    <source>
        <dbReference type="PROSITE" id="PS50075"/>
    </source>
</evidence>
<dbReference type="Gene3D" id="3.30.559.10">
    <property type="entry name" value="Chloramphenicol acetyltransferase-like domain"/>
    <property type="match status" value="6"/>
</dbReference>
<dbReference type="Pfam" id="PF00550">
    <property type="entry name" value="PP-binding"/>
    <property type="match status" value="5"/>
</dbReference>
<dbReference type="InterPro" id="IPR045851">
    <property type="entry name" value="AMP-bd_C_sf"/>
</dbReference>
<dbReference type="InterPro" id="IPR001242">
    <property type="entry name" value="Condensation_dom"/>
</dbReference>
<dbReference type="Gene3D" id="3.30.559.30">
    <property type="entry name" value="Nonribosomal peptide synthetase, condensation domain"/>
    <property type="match status" value="6"/>
</dbReference>
<dbReference type="FunFam" id="3.30.300.30:FF:000015">
    <property type="entry name" value="Nonribosomal peptide synthase SidD"/>
    <property type="match status" value="1"/>
</dbReference>
<dbReference type="Gene3D" id="3.30.300.30">
    <property type="match status" value="3"/>
</dbReference>
<dbReference type="GO" id="GO:0043041">
    <property type="term" value="P:amino acid activation for nonribosomal peptide biosynthetic process"/>
    <property type="evidence" value="ECO:0007669"/>
    <property type="project" value="TreeGrafter"/>
</dbReference>
<dbReference type="InterPro" id="IPR042099">
    <property type="entry name" value="ANL_N_sf"/>
</dbReference>
<dbReference type="InterPro" id="IPR009081">
    <property type="entry name" value="PP-bd_ACP"/>
</dbReference>
<name>A0A370TAG9_9HELO</name>
<gene>
    <name evidence="8" type="ORF">BP5553_10159</name>
</gene>
<dbReference type="InterPro" id="IPR036736">
    <property type="entry name" value="ACP-like_sf"/>
</dbReference>
<dbReference type="Gene3D" id="3.40.50.12780">
    <property type="entry name" value="N-terminal domain of ligase-like"/>
    <property type="match status" value="3"/>
</dbReference>
<dbReference type="NCBIfam" id="TIGR01733">
    <property type="entry name" value="AA-adenyl-dom"/>
    <property type="match status" value="2"/>
</dbReference>
<dbReference type="Pfam" id="PF00668">
    <property type="entry name" value="Condensation"/>
    <property type="match status" value="6"/>
</dbReference>
<comment type="similarity">
    <text evidence="5">Belongs to the NRP synthetase family.</text>
</comment>
<dbReference type="SMART" id="SM00823">
    <property type="entry name" value="PKS_PP"/>
    <property type="match status" value="3"/>
</dbReference>
<feature type="domain" description="Carrier" evidence="7">
    <location>
        <begin position="3760"/>
        <end position="3833"/>
    </location>
</feature>
<dbReference type="InterPro" id="IPR020806">
    <property type="entry name" value="PKS_PP-bd"/>
</dbReference>
<dbReference type="InterPro" id="IPR006162">
    <property type="entry name" value="Ppantetheine_attach_site"/>
</dbReference>
<dbReference type="FunFam" id="3.30.300.30:FF:000033">
    <property type="entry name" value="Nonribosomal siderophore peptide synthase SidC"/>
    <property type="match status" value="1"/>
</dbReference>
<feature type="region of interest" description="Disordered" evidence="6">
    <location>
        <begin position="4605"/>
        <end position="4626"/>
    </location>
</feature>
<sequence>MAETLSILNDPPKLLEGPQLLHHLIQWEKYSSNCAIDFTSNDRRRQYTYHEIQSSVASLVLEIQESLTTARDENRERKESPQHIVPVLVPQSPGLYISQLSILNSGGAFCPINLDAPKERIKFVVGDVEAQIIITTSEFKEAVSWENGPSIILIDEFPEVPEVLPQWKSPETPPEHLAYVMYTSGSSGKPKGVAVSHLAVSQSLLSHQRHIPQFQRFLQFAAPSFDVSVFEIFFPLVRGSTLVGCNRTQLLNDLPGTITKLEVDACELTPTVAGSLLQKRAHAPGLKLLLTIGEMLTWPIVEEFGGSETQETMLYGMYGPTEAAIHCTVYPAMAANTKPGNIGIPFDAVSTFIAAESTPEDEPDTMKILPLGELGELVLGGPQLARGYLNRPDQNKLAFVHADGKNLYRTGDKARQLKDGTIEIHGRMSAGQVKLRGQRVELGEIEEAVYRHPGVKTVVAMVLSGALVVFALVGAGNSNPDQVLKTCAKWLPKFMVPSEIVLLQAFPYLTSGKVDKRQLEADYKQRRETEATDIPDSATPTERVVGESLRQLLGPFPANMRLTAAGLDSLMAIRVSSKLRSSGFNISTVAILQVDTHASLVQLCEESTSMETGKTSPNVELATSDLTAVLNGNTFDVESTMPCTPLQSAMLSETAVDPRAYQNWVELELSGVTDLKQVRSVLHTLAEKNSILRTGFAESPVSSGFVQIIWKGLEDSQIEFVENLLYDLEVSDYVSLHRPVKVQALQAGQNTRLLIHIHHALYDGWSLELLLDDLDAMLMGMPTPSRPPFSDVVHGYMDGTLETDNWESKEYWKDHLANLSPRKMPNFHSRKHQSTGLAVARLATSIPTSEIEAAARYLNSSSQSIFQAAYSLVLSSYLGSSDICFGTVLSGRTLPIPGIEDIAGPCLATMPVRIDLSVSQSIQELAQDLNLTNRKHLEHSLIPLRDIKSACGINSRQPLFDTLLIWQQTLHAYDHTRDCVRLVDTADNLEFNLTLEVIPGTGNVELKANYQKAIFPESQINLLLQQIEALAKLVIGDQAQPITGVFDAMDDELLSVENPYPKKVVNDETLSSPVERMATTDPSRPAITFAKSIDSDKVDTSSISYSKLNELSNQMGHHLLSLNVLPDDLICICMEKSIELYASILATSKAGAGYLPLTPDVPDERLQYILREANVKVVMAQSSSRPLLKSLRDIAVVYVDEVDFSAQSTENILLVSSPENLSYCVFTSGSTGTPKGVLVTQGNLLSNLTALEEIYPATADSRFLQSCSQAFDVSVFEIFFTWRVGGCICSATKDVIFQDIENAIRVLNVTHLSMTPTVAALVNPDNVRQVQFLVTAGEAVTELVFKTWVDKGLYIGYGPSETTNICTINPQATQDDTTTNLGPPLTNTSAFVLSPGQGVSFVPRGGEGELCFGGSQVFRGYMDPNQTVGKIIEHPKFGRLYRSGDFGRLMPNGSLEFTGRKDDQVKIRGQRVELGEINNVVSRSEGVQDCVTIVIEGKENSSQLVCFWTPESERSASFSCLQPDPLVISALFKQLEAALLAYMIPSALVPVSYLPSTPQGKIDKRRLIREFEALDIKYLERASQVSRSASDHQWTDLELDIAKTLAQVTNVAVDQIGPDTSFFTLGIDSISAISFARILRASTKHRVGISELLKYSSVVRLAERMVSHEKIDKVETSRPEEKDFGFGQKFLDATIESFAQAGRRVKTILPCTPLQEAMLSAGESSSESLYSNTVTLQVHGDLEIIRNCWKEMVRRHEILRACFVSTDIPRYAYAQVILENYDLEFGSIEEGQEPAQLIQADEAPAGLNKFQPPYSIDVATSGNSTKLLISMHHALYDGEALAILYEEVERLYHHEPLPPPVSFAPFLHSVTGIQVTEYEQFWGSVLKDYSPTGVKGRFAVQEAQPTKDHTQIQRISTQCSLSWIEDNIKKCGTSLLAVCQTVWATILSEKLQNKDICFGNVVSGRTVPIEGIERLVAPCFNTIPARLRDTHSLSYLEAFRKLQSLNADSIPFQLTPLRRLQSKFSPDGTRLFDALFLLQQPSKALDSSIWSISDDSGAMDFPLVCEVVPDRGDDTLEIILHYYTSIISPNEALELLKSFDEKIQISLDNPRHQLLSSTVKDQVIESSISREFSKSDATKQSSLSTEMTSEEKIMRDIISDFTDMPIERIGRDVSIFRLGLDSISTVQVATRLRKLGYRVMASDILENPTITQLAAHLKSHSDSPSQDVRFDFEAFDKVHREAISRSIEIPLAQIEAVRPCTAVQQGMIAQSLHSNGQEYVNSLCMELLPSLPIATLKSAWAEACKEHEMLRTFFVPSDDSQHPFVTALYAKEWFSLPFYEGLHEDEIPNQDLQRPWSLALLENIGKVTVKLTAHHALYDAQSIYMILEDVAKACVSNPITSRPPITSLLGAILEESGKDVEAKKLFWQQEENRIIVNKFPDLTPLQNPSATSAVREIESQISAGEHEESCREHGVTMQAAGQVAWARLLAAYIGEPSTTFGITLSGRSIHEEANHIAFPSIVTLPIRCDINGTNADLLSRAMNFNAQLHRHQFTPLTSIQKWNGLLEGKTFDTLFAYQKMPSFDNEITAPWNIAHEEASVDYVVSMEIQPVKSGALALRLTFREDLVPAEHAEIILRQYDSLLIDTLRNPHSVSDVAPDLGTALLSITPAEEPELPDSAQLLHHFVERGAQQWPSKTAFEFATRLEPGNVQTRFWTYSELDKEGNKIAHMLNQRGIIAGEIIATCFDKCPEASFAIIGILKAGCAYVALDPNAPGDRLKFIIEDSGAKLILSAGKTGHTLERDLDSNVIMLDSRAIYADCTSDTVKLTRDISPQDVSYCLYTSGTTGTPKGCLITHENAVQAMLSFQRLFAGHWTEESKWLQFASFHFDVSVLEQFWSWSVGICVASAPRDLIFEDIPGAIQGLGITHIDLTPSLARLLHPKDVPSLCNGVFITGGEQLRQEILDVWGEIGCIYNGYGPTEATIGVTMYPRVPRNGKPSNIGPQFDNVGSYVLKPGSTLPVLRGGVGELCVSGKLVGKGYLNRPDLTTERFPVLDNFGERVYRTGDLVRILHDGSFLFLGRADDQVKLRGQRLELSEINEVIKKGVNNLQDVVTLVLKHQAQQKEQLVTFFVAEVDSSSADPASLIPAMKEACKSRLPGYMVPTHFIPIKALPLSANNKADSKQLAAIYNQLDTEEIQKLSHSTQRDADWSENEKIILTTIAKTLRVEIPALSRDSNIFELGLDSISIIGFSRALQTAGLENAKLSVVKSNPAMGGLVAALSNGNGTSYQENENAYVATKQRIAAFEQKYMVGICRELSVEAADVECISPCTPVQEGMVYRFLESEVPLYFNQFDFKLTGGIDTEKLLAAWSRVVSQSQILRTKFVVTDDGYAQIVLKWLDISWANSSVDYAKLDKSLALRTPFNLALEATSSGNIMRFQVFHGLYDGNSLTLLLQHVVGEYNQTEHVEYGPSFHSSLPYGPLARVKGAQEFWKEHLQEWRDHTIPTQSEARDDIVENSTRINLAGLEDFRKTLGVTPQAVFQAAWLSVLQEILSPILTIGIVTSGRAIDFDDAEKINGPLFNTVPFHVNIESKMSFAALVSKCHEFNMRMQDFQHTPLNDIQKWSPAGAGQALFETLFVFQRSQVGEEDYARGLWLEVDGEQFADYPVAFEAVLGPDNNQLDMTIVAQGSVLTQSDAKALLGKMEKAIQDIIESKGQIPILPHEHIENGLPILPNGSVSDPLSSTPCQEQPIDNPFEWTEETKAVRSEIALLAEVPEDSVRETSSIFELGLDSIDVIKLSSRLKKRNIEILVSAIIKCQTISKLAPYASIGGNQDQDTSSGKLVQNISTALTKHLQTTGKLPAGTEQVLPATPLQESMVNEMLKSDYERYFNIDALKLHENIDPGRLMAAAKSAVENSPIFTSTFIEIEDPQLPISYALAILSPTEKKLLTSTIILPQDQSFQNFMKDLKVDCVRRAKAQNALFQMYLIDAGSAHYLVMAAAHALYDGTSMQALHEDIAMAYNGQFSQRPDFTPFLEQVVQSTTEDAKKFWRATLSNLPSAEFPKMELLEGTDTAMHRQQQQSHISIKDIETLCKSSRVTLQTLGQTCWALVLAHLTGQLDVVFGSVLSCRDTEEASEVMFPLMNTVAVRSVLHGNLVELLAHMQNLSDTTRQYQHFPLGTAQAYALASRLHRSPTATTTLFDTLFIYQGRRQTPSTRPLYDSVYGDSSVEFPVCVEMEIVDNNLIWTTACKSIARNEDETSGLLDALDSVLQRMINDPQSPTIESDGSGISVCGLPKFTKAQPKRQVSTPRVTDVVSSKWSTTELQIRQALHELSNVPEDMIQKDSTIFHLGLDSILILKLPALLKKYGIKLNVSDILREQTIYSMSQLILNANPTIQQPVGFDAVISNAISKINLTSELKDLEKSIGDIQDVMPVTAGQLYMIRQWQVSCGTLFYPTFTYATTSPLDRARVDTAWKKLLRRHDILRTGFVEVGSAILQITYKNPANEVVYGDKKLPNSDLGSPPASLTVKEGTDGNVNFKFRIHHALYDGVSLPILMDEFESLYHGRETNTLRGDFKPFVAQSIQSASSAATQEKWTSYLRQQTPEPSKSINPPSGINPNKRTEVFRPSHLVPPLKQRAQDSGVSIDALLLASIAKQYAHYLHTISSMQSTPNIVFGIYHANRAPFGEDLSDLPVPTLNILPLRVHSPLTNNIAELAKEIQADLSKLSSADMVCASLKDIYKWTGARVDFVVNILKSSAFTDVPTSRAESSRFELLQDLPSKAEVVGYPLNGNMASPQLENGIFDGYPPTIDVEIRYQEEKIDVGVFAPSDMLSVNAAEGMIQKFIEEF</sequence>
<dbReference type="GO" id="GO:0005737">
    <property type="term" value="C:cytoplasm"/>
    <property type="evidence" value="ECO:0007669"/>
    <property type="project" value="TreeGrafter"/>
</dbReference>
<feature type="domain" description="Carrier" evidence="7">
    <location>
        <begin position="1592"/>
        <end position="1669"/>
    </location>
</feature>
<dbReference type="InterPro" id="IPR023213">
    <property type="entry name" value="CAT-like_dom_sf"/>
</dbReference>
<feature type="domain" description="Carrier" evidence="7">
    <location>
        <begin position="4323"/>
        <end position="4396"/>
    </location>
</feature>
<evidence type="ECO:0000256" key="6">
    <source>
        <dbReference type="SAM" id="MobiDB-lite"/>
    </source>
</evidence>
<dbReference type="InterPro" id="IPR020845">
    <property type="entry name" value="AMP-binding_CS"/>
</dbReference>
<evidence type="ECO:0000256" key="5">
    <source>
        <dbReference type="ARBA" id="ARBA00029454"/>
    </source>
</evidence>
<dbReference type="PANTHER" id="PTHR45527">
    <property type="entry name" value="NONRIBOSOMAL PEPTIDE SYNTHETASE"/>
    <property type="match status" value="1"/>
</dbReference>